<dbReference type="PANTHER" id="PTHR37953:SF1">
    <property type="entry name" value="UPF0127 PROTEIN MJ1496"/>
    <property type="match status" value="1"/>
</dbReference>
<dbReference type="RefSeq" id="WP_220617895.1">
    <property type="nucleotide sequence ID" value="NZ_RKLR01000002.1"/>
</dbReference>
<sequence length="194" mass="20682">MNRRPLAAVLGLVGLLVVGVLVLQSGAWVGVLGVGEYDEGTVTVREGTTGTANGTATETATRSANATTVAVRDDAERLATVEVRIADTFEQRYVGLSKTDSMGPNEGMLFVHDEEGEYAYVMRNMSFPLDIIFVDANGTITTVHHAPLPPEGTSESDLKRYEGRGKYVLEVNRGWANRTGVGVGDRVELPAGVA</sequence>
<gene>
    <name evidence="1" type="ORF">EGH21_07735</name>
</gene>
<dbReference type="Proteomes" id="UP001430377">
    <property type="component" value="Unassembled WGS sequence"/>
</dbReference>
<dbReference type="PANTHER" id="PTHR37953">
    <property type="entry name" value="UPF0127 PROTEIN MJ1496"/>
    <property type="match status" value="1"/>
</dbReference>
<evidence type="ECO:0000313" key="2">
    <source>
        <dbReference type="Proteomes" id="UP001430377"/>
    </source>
</evidence>
<dbReference type="EMBL" id="RKLR01000002">
    <property type="protein sequence ID" value="MBX0322918.1"/>
    <property type="molecule type" value="Genomic_DNA"/>
</dbReference>
<comment type="caution">
    <text evidence="1">The sequence shown here is derived from an EMBL/GenBank/DDBJ whole genome shotgun (WGS) entry which is preliminary data.</text>
</comment>
<dbReference type="Gene3D" id="2.60.120.1140">
    <property type="entry name" value="Protein of unknown function DUF192"/>
    <property type="match status" value="1"/>
</dbReference>
<dbReference type="Pfam" id="PF02643">
    <property type="entry name" value="DUF192"/>
    <property type="match status" value="1"/>
</dbReference>
<dbReference type="InterPro" id="IPR003795">
    <property type="entry name" value="DUF192"/>
</dbReference>
<dbReference type="InterPro" id="IPR038695">
    <property type="entry name" value="Saro_0823-like_sf"/>
</dbReference>
<proteinExistence type="predicted"/>
<evidence type="ECO:0000313" key="1">
    <source>
        <dbReference type="EMBL" id="MBX0322918.1"/>
    </source>
</evidence>
<dbReference type="AlphaFoldDB" id="A0AAW4PR97"/>
<keyword evidence="2" id="KW-1185">Reference proteome</keyword>
<organism evidence="1 2">
    <name type="scientific">Haloarcula rubra</name>
    <dbReference type="NCBI Taxonomy" id="2487747"/>
    <lineage>
        <taxon>Archaea</taxon>
        <taxon>Methanobacteriati</taxon>
        <taxon>Methanobacteriota</taxon>
        <taxon>Stenosarchaea group</taxon>
        <taxon>Halobacteria</taxon>
        <taxon>Halobacteriales</taxon>
        <taxon>Haloarculaceae</taxon>
        <taxon>Haloarcula</taxon>
    </lineage>
</organism>
<accession>A0AAW4PR97</accession>
<reference evidence="1 2" key="1">
    <citation type="submission" date="2021-06" db="EMBL/GenBank/DDBJ databases">
        <title>Halomicroarcula sp. a new haloarchaeum isolated from saline soil.</title>
        <authorList>
            <person name="Duran-Viseras A."/>
            <person name="Sanchez-Porro C."/>
            <person name="Ventosa A."/>
        </authorList>
    </citation>
    <scope>NUCLEOTIDE SEQUENCE [LARGE SCALE GENOMIC DNA]</scope>
    <source>
        <strain evidence="1 2">F13</strain>
    </source>
</reference>
<name>A0AAW4PR97_9EURY</name>
<protein>
    <submittedName>
        <fullName evidence="1">DUF192 domain-containing protein</fullName>
    </submittedName>
</protein>